<comment type="caution">
    <text evidence="1">The sequence shown here is derived from an EMBL/GenBank/DDBJ whole genome shotgun (WGS) entry which is preliminary data.</text>
</comment>
<dbReference type="EMBL" id="JACHJD010000024">
    <property type="protein sequence ID" value="MBB5109140.1"/>
    <property type="molecule type" value="Genomic_DNA"/>
</dbReference>
<protein>
    <submittedName>
        <fullName evidence="1">Uncharacterized protein</fullName>
    </submittedName>
</protein>
<reference evidence="1 2" key="1">
    <citation type="submission" date="2020-08" db="EMBL/GenBank/DDBJ databases">
        <title>Genomic Encyclopedia of Type Strains, Phase III (KMG-III): the genomes of soil and plant-associated and newly described type strains.</title>
        <authorList>
            <person name="Whitman W."/>
        </authorList>
    </citation>
    <scope>NUCLEOTIDE SEQUENCE [LARGE SCALE GENOMIC DNA]</scope>
    <source>
        <strain evidence="1 2">CECT 3146</strain>
    </source>
</reference>
<dbReference type="Proteomes" id="UP000549009">
    <property type="component" value="Unassembled WGS sequence"/>
</dbReference>
<gene>
    <name evidence="1" type="ORF">FHS40_008268</name>
</gene>
<accession>A0A7W8B2H3</accession>
<evidence type="ECO:0000313" key="2">
    <source>
        <dbReference type="Proteomes" id="UP000549009"/>
    </source>
</evidence>
<sequence length="167" mass="17923">METGGWAAHRELVVRCLTEAKTLWQNGEWAVSDAERAAARATGLTTAAAYDYPPLPVRDSDDLFAPPSWLQRACRLAALAGTLRAAADPLPVEGPLPMLLSATADLCDQLRGEVARLEAQLAADAPADGWEAWELDHVSDDLWRMTDGVATVVSRVAQFLGTVLVAD</sequence>
<evidence type="ECO:0000313" key="1">
    <source>
        <dbReference type="EMBL" id="MBB5109140.1"/>
    </source>
</evidence>
<dbReference type="AlphaFoldDB" id="A0A7W8B2H3"/>
<organism evidence="1 2">
    <name type="scientific">Streptomyces spectabilis</name>
    <dbReference type="NCBI Taxonomy" id="68270"/>
    <lineage>
        <taxon>Bacteria</taxon>
        <taxon>Bacillati</taxon>
        <taxon>Actinomycetota</taxon>
        <taxon>Actinomycetes</taxon>
        <taxon>Kitasatosporales</taxon>
        <taxon>Streptomycetaceae</taxon>
        <taxon>Streptomyces</taxon>
    </lineage>
</organism>
<dbReference type="RefSeq" id="WP_184926101.1">
    <property type="nucleotide sequence ID" value="NZ_BMSQ01000027.1"/>
</dbReference>
<keyword evidence="2" id="KW-1185">Reference proteome</keyword>
<proteinExistence type="predicted"/>
<name>A0A7W8B2H3_STRST</name>